<evidence type="ECO:0000313" key="1">
    <source>
        <dbReference type="EMBL" id="KAK3253506.1"/>
    </source>
</evidence>
<accession>A0AAE0F662</accession>
<protein>
    <submittedName>
        <fullName evidence="1">Uncharacterized protein</fullName>
    </submittedName>
</protein>
<sequence length="120" mass="13182">MRYEQLVFALVPSYMHNAIAYSELRASTESDATTHGGADALRAKFIEEAKAGMLVIDSVLTKWLKEFDTTKAKVVMNTHAKATPKFRLFVTVKEEKAKAQRVAELVRVKVAAAAAKVAKG</sequence>
<dbReference type="EMBL" id="LGRX02024793">
    <property type="protein sequence ID" value="KAK3253506.1"/>
    <property type="molecule type" value="Genomic_DNA"/>
</dbReference>
<organism evidence="1 2">
    <name type="scientific">Cymbomonas tetramitiformis</name>
    <dbReference type="NCBI Taxonomy" id="36881"/>
    <lineage>
        <taxon>Eukaryota</taxon>
        <taxon>Viridiplantae</taxon>
        <taxon>Chlorophyta</taxon>
        <taxon>Pyramimonadophyceae</taxon>
        <taxon>Pyramimonadales</taxon>
        <taxon>Pyramimonadaceae</taxon>
        <taxon>Cymbomonas</taxon>
    </lineage>
</organism>
<keyword evidence="2" id="KW-1185">Reference proteome</keyword>
<dbReference type="AlphaFoldDB" id="A0AAE0F662"/>
<proteinExistence type="predicted"/>
<dbReference type="Proteomes" id="UP001190700">
    <property type="component" value="Unassembled WGS sequence"/>
</dbReference>
<gene>
    <name evidence="1" type="ORF">CYMTET_37253</name>
</gene>
<comment type="caution">
    <text evidence="1">The sequence shown here is derived from an EMBL/GenBank/DDBJ whole genome shotgun (WGS) entry which is preliminary data.</text>
</comment>
<name>A0AAE0F662_9CHLO</name>
<evidence type="ECO:0000313" key="2">
    <source>
        <dbReference type="Proteomes" id="UP001190700"/>
    </source>
</evidence>
<reference evidence="1 2" key="1">
    <citation type="journal article" date="2015" name="Genome Biol. Evol.">
        <title>Comparative Genomics of a Bacterivorous Green Alga Reveals Evolutionary Causalities and Consequences of Phago-Mixotrophic Mode of Nutrition.</title>
        <authorList>
            <person name="Burns J.A."/>
            <person name="Paasch A."/>
            <person name="Narechania A."/>
            <person name="Kim E."/>
        </authorList>
    </citation>
    <scope>NUCLEOTIDE SEQUENCE [LARGE SCALE GENOMIC DNA]</scope>
    <source>
        <strain evidence="1 2">PLY_AMNH</strain>
    </source>
</reference>